<evidence type="ECO:0000313" key="2">
    <source>
        <dbReference type="EMBL" id="SDJ75625.1"/>
    </source>
</evidence>
<name>A0A1G8WCZ7_9RHOB</name>
<feature type="compositionally biased region" description="Basic and acidic residues" evidence="1">
    <location>
        <begin position="24"/>
        <end position="33"/>
    </location>
</feature>
<accession>A0A1G8WCZ7</accession>
<organism evidence="2 3">
    <name type="scientific">Aliiruegeria lutimaris</name>
    <dbReference type="NCBI Taxonomy" id="571298"/>
    <lineage>
        <taxon>Bacteria</taxon>
        <taxon>Pseudomonadati</taxon>
        <taxon>Pseudomonadota</taxon>
        <taxon>Alphaproteobacteria</taxon>
        <taxon>Rhodobacterales</taxon>
        <taxon>Roseobacteraceae</taxon>
        <taxon>Aliiruegeria</taxon>
    </lineage>
</organism>
<protein>
    <submittedName>
        <fullName evidence="2">Uncharacterized protein</fullName>
    </submittedName>
</protein>
<dbReference type="STRING" id="571298.SAMN04488026_102369"/>
<keyword evidence="3" id="KW-1185">Reference proteome</keyword>
<dbReference type="EMBL" id="FNEK01000023">
    <property type="protein sequence ID" value="SDJ75625.1"/>
    <property type="molecule type" value="Genomic_DNA"/>
</dbReference>
<dbReference type="Proteomes" id="UP000199382">
    <property type="component" value="Unassembled WGS sequence"/>
</dbReference>
<evidence type="ECO:0000313" key="3">
    <source>
        <dbReference type="Proteomes" id="UP000199382"/>
    </source>
</evidence>
<sequence length="49" mass="6084">MRSIFFFYSISEFRRMWRCFEQQDPKQPDKWESDPNQNSFPPKKHLAMA</sequence>
<dbReference type="AlphaFoldDB" id="A0A1G8WCZ7"/>
<reference evidence="2 3" key="1">
    <citation type="submission" date="2016-10" db="EMBL/GenBank/DDBJ databases">
        <authorList>
            <person name="de Groot N.N."/>
        </authorList>
    </citation>
    <scope>NUCLEOTIDE SEQUENCE [LARGE SCALE GENOMIC DNA]</scope>
    <source>
        <strain evidence="2 3">DSM 25294</strain>
    </source>
</reference>
<feature type="region of interest" description="Disordered" evidence="1">
    <location>
        <begin position="24"/>
        <end position="49"/>
    </location>
</feature>
<gene>
    <name evidence="2" type="ORF">SAMN04488026_102369</name>
</gene>
<evidence type="ECO:0000256" key="1">
    <source>
        <dbReference type="SAM" id="MobiDB-lite"/>
    </source>
</evidence>
<proteinExistence type="predicted"/>